<evidence type="ECO:0000313" key="3">
    <source>
        <dbReference type="Proteomes" id="UP000037109"/>
    </source>
</evidence>
<name>A0A0M0G171_SPOGL</name>
<sequence length="151" mass="17422">MLVKNTIRQIESKEIAVQNIADHYNVTKRTIQSRFKNLCYKWNSKASKYDYIGDTTEPLETDFNDLFESNTKANRNSLESEIASTSEQLDDEAKALDGMKQEEMDAVDILLKGYRLVGPLDKVFEHQCIIHTRKHNPPDSFQIYPLVIPLV</sequence>
<comment type="caution">
    <text evidence="2">The sequence shown here is derived from an EMBL/GenBank/DDBJ whole genome shotgun (WGS) entry which is preliminary data.</text>
</comment>
<evidence type="ECO:0000313" key="2">
    <source>
        <dbReference type="EMBL" id="KON83518.1"/>
    </source>
</evidence>
<dbReference type="RefSeq" id="WP_053437834.1">
    <property type="nucleotide sequence ID" value="NZ_LGUF01000010.1"/>
</dbReference>
<dbReference type="AlphaFoldDB" id="A0A0M0G171"/>
<gene>
    <name evidence="2" type="ORF">AF332_27600</name>
</gene>
<reference evidence="3" key="1">
    <citation type="submission" date="2015-07" db="EMBL/GenBank/DDBJ databases">
        <title>Fjat-10036 dsm4.</title>
        <authorList>
            <person name="Liu B."/>
            <person name="Wang J."/>
            <person name="Zhu Y."/>
            <person name="Liu G."/>
            <person name="Chen Q."/>
            <person name="Chen Z."/>
            <person name="Lan J."/>
            <person name="Che J."/>
            <person name="Ge C."/>
            <person name="Shi H."/>
            <person name="Pan Z."/>
            <person name="Liu X."/>
        </authorList>
    </citation>
    <scope>NUCLEOTIDE SEQUENCE [LARGE SCALE GENOMIC DNA]</scope>
    <source>
        <strain evidence="3">DSM 4</strain>
    </source>
</reference>
<evidence type="ECO:0000256" key="1">
    <source>
        <dbReference type="SAM" id="Coils"/>
    </source>
</evidence>
<proteinExistence type="predicted"/>
<protein>
    <submittedName>
        <fullName evidence="2">Uncharacterized protein</fullName>
    </submittedName>
</protein>
<dbReference type="EMBL" id="LGUF01000010">
    <property type="protein sequence ID" value="KON83518.1"/>
    <property type="molecule type" value="Genomic_DNA"/>
</dbReference>
<accession>A0A0M0G171</accession>
<dbReference type="Proteomes" id="UP000037109">
    <property type="component" value="Unassembled WGS sequence"/>
</dbReference>
<dbReference type="PATRIC" id="fig|1459.3.peg.6084"/>
<keyword evidence="1" id="KW-0175">Coiled coil</keyword>
<feature type="coiled-coil region" evidence="1">
    <location>
        <begin position="75"/>
        <end position="102"/>
    </location>
</feature>
<keyword evidence="3" id="KW-1185">Reference proteome</keyword>
<dbReference type="OrthoDB" id="2943538at2"/>
<organism evidence="2 3">
    <name type="scientific">Sporosarcina globispora</name>
    <name type="common">Bacillus globisporus</name>
    <dbReference type="NCBI Taxonomy" id="1459"/>
    <lineage>
        <taxon>Bacteria</taxon>
        <taxon>Bacillati</taxon>
        <taxon>Bacillota</taxon>
        <taxon>Bacilli</taxon>
        <taxon>Bacillales</taxon>
        <taxon>Caryophanaceae</taxon>
        <taxon>Sporosarcina</taxon>
    </lineage>
</organism>